<dbReference type="EMBL" id="FIIN01000019">
    <property type="protein sequence ID" value="CYW25252.1"/>
    <property type="molecule type" value="Genomic_DNA"/>
</dbReference>
<dbReference type="RefSeq" id="WP_044674824.1">
    <property type="nucleotide sequence ID" value="NZ_CEDG01000068.1"/>
</dbReference>
<dbReference type="Proteomes" id="UP000278566">
    <property type="component" value="Unassembled WGS sequence"/>
</dbReference>
<evidence type="ECO:0000313" key="3">
    <source>
        <dbReference type="Proteomes" id="UP000071765"/>
    </source>
</evidence>
<proteinExistence type="predicted"/>
<gene>
    <name evidence="2" type="ORF">EI220_02825</name>
    <name evidence="1" type="ORF">ERS132452_02090</name>
</gene>
<reference evidence="2 4" key="2">
    <citation type="submission" date="2018-11" db="EMBL/GenBank/DDBJ databases">
        <title>Changes in penicillin susceptibility of Streptococcus suis isolates by amino acid alterations in the penicillin-binding protein.</title>
        <authorList>
            <person name="Niemann L."/>
            <person name="Eichhorn I."/>
        </authorList>
    </citation>
    <scope>NUCLEOTIDE SEQUENCE [LARGE SCALE GENOMIC DNA]</scope>
    <source>
        <strain evidence="2 4">IMT40738</strain>
    </source>
</reference>
<name>A0A116NWK0_STRSU</name>
<evidence type="ECO:0000313" key="1">
    <source>
        <dbReference type="EMBL" id="CYW25252.1"/>
    </source>
</evidence>
<protein>
    <submittedName>
        <fullName evidence="1">Uncharacterized protein</fullName>
    </submittedName>
</protein>
<reference evidence="1 3" key="1">
    <citation type="submission" date="2016-02" db="EMBL/GenBank/DDBJ databases">
        <authorList>
            <consortium name="Pathogen Informatics"/>
        </authorList>
    </citation>
    <scope>NUCLEOTIDE SEQUENCE [LARGE SCALE GENOMIC DNA]</scope>
    <source>
        <strain evidence="1 3">LSS90</strain>
    </source>
</reference>
<dbReference type="AlphaFoldDB" id="A0A116NWK0"/>
<evidence type="ECO:0000313" key="4">
    <source>
        <dbReference type="Proteomes" id="UP000278566"/>
    </source>
</evidence>
<dbReference type="EMBL" id="RRZO01000006">
    <property type="protein sequence ID" value="RRN52118.1"/>
    <property type="molecule type" value="Genomic_DNA"/>
</dbReference>
<dbReference type="Proteomes" id="UP000071765">
    <property type="component" value="Unassembled WGS sequence"/>
</dbReference>
<organism evidence="1 3">
    <name type="scientific">Streptococcus suis</name>
    <dbReference type="NCBI Taxonomy" id="1307"/>
    <lineage>
        <taxon>Bacteria</taxon>
        <taxon>Bacillati</taxon>
        <taxon>Bacillota</taxon>
        <taxon>Bacilli</taxon>
        <taxon>Lactobacillales</taxon>
        <taxon>Streptococcaceae</taxon>
        <taxon>Streptococcus</taxon>
    </lineage>
</organism>
<accession>A0A116NWK0</accession>
<evidence type="ECO:0000313" key="2">
    <source>
        <dbReference type="EMBL" id="RRN52118.1"/>
    </source>
</evidence>
<sequence>MLDKNIRLGSFIRIVHETVLEANEESLISKDNFTWTTKKKIINMLLSYVAAVEGIDDLTLNLYANPELENYSYPEISYIVSGERNFDSSIVRNLKKINSETVINSFKENLSRVEKGFPKEKVVNKIHILVNKSILIESKKYKFKSILKRLNECKENNFIDLYIATYFYYVLVVVPNKLVDQSAAEKLNYMTLKMKKCIDSDEFYESHHRHHDVYFDKENRRIRVKRTESFVSYFLIPGSPYSTSFHRAISFLTQEGRDRFKVLQFIINGIDYMENVKITPEEVITDRLKYKAKISLKDIPLAYKYDVKIVSESVEEFPIYELKFTLVSPSKHLKVSATIHSDDKDDFSNKWKVVGNFFTPFLKELIKKGDIKNIVEIPNHYSLECFEWLPAGVGYHLRVRPKDGFWEDCLR</sequence>